<dbReference type="Pfam" id="PF00425">
    <property type="entry name" value="Chorismate_bind"/>
    <property type="match status" value="1"/>
</dbReference>
<dbReference type="RefSeq" id="WP_377011259.1">
    <property type="nucleotide sequence ID" value="NZ_JBHSLV010000047.1"/>
</dbReference>
<dbReference type="GO" id="GO:0046820">
    <property type="term" value="F:4-amino-4-deoxychorismate synthase activity"/>
    <property type="evidence" value="ECO:0007669"/>
    <property type="project" value="UniProtKB-EC"/>
</dbReference>
<evidence type="ECO:0000259" key="2">
    <source>
        <dbReference type="Pfam" id="PF00425"/>
    </source>
</evidence>
<dbReference type="PRINTS" id="PR00095">
    <property type="entry name" value="ANTSNTHASEI"/>
</dbReference>
<name>A0ABW0HDQ7_9HYPH</name>
<dbReference type="Proteomes" id="UP001596104">
    <property type="component" value="Unassembled WGS sequence"/>
</dbReference>
<dbReference type="NCBIfam" id="NF005698">
    <property type="entry name" value="PRK07508.1"/>
    <property type="match status" value="1"/>
</dbReference>
<accession>A0ABW0HDQ7</accession>
<keyword evidence="3" id="KW-0808">Transferase</keyword>
<dbReference type="InterPro" id="IPR036038">
    <property type="entry name" value="Aminotransferase-like"/>
</dbReference>
<dbReference type="InterPro" id="IPR043132">
    <property type="entry name" value="BCAT-like_C"/>
</dbReference>
<dbReference type="SUPFAM" id="SSF56752">
    <property type="entry name" value="D-aminoacid aminotransferase-like PLP-dependent enzymes"/>
    <property type="match status" value="1"/>
</dbReference>
<dbReference type="EMBL" id="JBHSLV010000047">
    <property type="protein sequence ID" value="MFC5395362.1"/>
    <property type="molecule type" value="Genomic_DNA"/>
</dbReference>
<dbReference type="PANTHER" id="PTHR11236:SF50">
    <property type="entry name" value="AMINODEOXYCHORISMATE SYNTHASE COMPONENT 1"/>
    <property type="match status" value="1"/>
</dbReference>
<dbReference type="InterPro" id="IPR005801">
    <property type="entry name" value="ADC_synthase"/>
</dbReference>
<feature type="domain" description="Chorismate-utilising enzyme C-terminal" evidence="2">
    <location>
        <begin position="131"/>
        <end position="384"/>
    </location>
</feature>
<keyword evidence="3" id="KW-0032">Aminotransferase</keyword>
<evidence type="ECO:0000313" key="3">
    <source>
        <dbReference type="EMBL" id="MFC5395362.1"/>
    </source>
</evidence>
<dbReference type="NCBIfam" id="TIGR00553">
    <property type="entry name" value="pabB"/>
    <property type="match status" value="1"/>
</dbReference>
<dbReference type="InterPro" id="IPR005802">
    <property type="entry name" value="ADC_synth_comp_1"/>
</dbReference>
<evidence type="ECO:0000256" key="1">
    <source>
        <dbReference type="ARBA" id="ARBA00014472"/>
    </source>
</evidence>
<dbReference type="Gene3D" id="3.20.10.10">
    <property type="entry name" value="D-amino Acid Aminotransferase, subunit A, domain 2"/>
    <property type="match status" value="1"/>
</dbReference>
<dbReference type="InterPro" id="IPR043131">
    <property type="entry name" value="BCAT-like_N"/>
</dbReference>
<dbReference type="Pfam" id="PF01063">
    <property type="entry name" value="Aminotran_4"/>
    <property type="match status" value="1"/>
</dbReference>
<evidence type="ECO:0000313" key="4">
    <source>
        <dbReference type="Proteomes" id="UP001596104"/>
    </source>
</evidence>
<dbReference type="InterPro" id="IPR015890">
    <property type="entry name" value="Chorismate_C"/>
</dbReference>
<protein>
    <recommendedName>
        <fullName evidence="1">Probable branched-chain-amino-acid aminotransferase</fullName>
    </recommendedName>
</protein>
<comment type="caution">
    <text evidence="3">The sequence shown here is derived from an EMBL/GenBank/DDBJ whole genome shotgun (WGS) entry which is preliminary data.</text>
</comment>
<dbReference type="SUPFAM" id="SSF56322">
    <property type="entry name" value="ADC synthase"/>
    <property type="match status" value="1"/>
</dbReference>
<reference evidence="4" key="1">
    <citation type="journal article" date="2019" name="Int. J. Syst. Evol. Microbiol.">
        <title>The Global Catalogue of Microorganisms (GCM) 10K type strain sequencing project: providing services to taxonomists for standard genome sequencing and annotation.</title>
        <authorList>
            <consortium name="The Broad Institute Genomics Platform"/>
            <consortium name="The Broad Institute Genome Sequencing Center for Infectious Disease"/>
            <person name="Wu L."/>
            <person name="Ma J."/>
        </authorList>
    </citation>
    <scope>NUCLEOTIDE SEQUENCE [LARGE SCALE GENOMIC DNA]</scope>
    <source>
        <strain evidence="4">CGMCC 1.16326</strain>
    </source>
</reference>
<gene>
    <name evidence="3" type="ORF">ACFPPC_22285</name>
</gene>
<dbReference type="InterPro" id="IPR001544">
    <property type="entry name" value="Aminotrans_IV"/>
</dbReference>
<dbReference type="Gene3D" id="3.60.120.10">
    <property type="entry name" value="Anthranilate synthase"/>
    <property type="match status" value="1"/>
</dbReference>
<keyword evidence="4" id="KW-1185">Reference proteome</keyword>
<organism evidence="3 4">
    <name type="scientific">Bosea vestrisii</name>
    <dbReference type="NCBI Taxonomy" id="151416"/>
    <lineage>
        <taxon>Bacteria</taxon>
        <taxon>Pseudomonadati</taxon>
        <taxon>Pseudomonadota</taxon>
        <taxon>Alphaproteobacteria</taxon>
        <taxon>Hyphomicrobiales</taxon>
        <taxon>Boseaceae</taxon>
        <taxon>Bosea</taxon>
    </lineage>
</organism>
<dbReference type="InterPro" id="IPR019999">
    <property type="entry name" value="Anth_synth_I-like"/>
</dbReference>
<proteinExistence type="predicted"/>
<sequence>MPVAGEDCGIAALRAPFVLLEDRGGAGQALLFADPLEIIEADEPSGIAGAFARIEAGLARGLHAAGFLSYELGYGFEPRLAGQLTSQRSLPLLWFGLFEAPRSVEPAALDRDLAALCPPPLEDLTFGLDEAGHAAAVQRVLDYLHAGDAYQVNLTFPIRFRYPGDPLALYGVLRASQPVAHGGLIATGEASILSVSPELFIATAGGHATTRPMKGTAARGVDVQADEVAKASLRADPKQRAENLMIVDLLRNDLSRVSEQGSVEVPALFSVETYPGFHTLTSTVTSRLRPGLSLLEQMQALFPCGSVTGAPKLRAMEIIRELEAAPREIYTGSIGTIAPNGDLSFNVAIRTATLLPGGAGVYGVGGGIVVDSRPAEEYAECRLKARVLTDLAEDYGLIETLRWSGGYVRLALHLDRLGASAAALDFRFDREQVLAQLAEIEASFPAGKDRRVRCELHRDGTLQITTAPMPRAADGVLRIAVASQPVDAGDPFLRHKTTRRAVYDRASAEASADGCDDAVLLNRQGFVTETSRSTIFVERDGVLLTPPLEHGLLPGVLRRDLIESGAAREVPLRLDDLRQAVRWFVGNSLRGLQLAKIAGSALASDTPNQK</sequence>
<dbReference type="Gene3D" id="3.30.470.10">
    <property type="match status" value="1"/>
</dbReference>
<dbReference type="PANTHER" id="PTHR11236">
    <property type="entry name" value="AMINOBENZOATE/ANTHRANILATE SYNTHASE"/>
    <property type="match status" value="1"/>
</dbReference>